<evidence type="ECO:0000313" key="3">
    <source>
        <dbReference type="Proteomes" id="UP001487740"/>
    </source>
</evidence>
<protein>
    <submittedName>
        <fullName evidence="2">Uncharacterized protein</fullName>
    </submittedName>
</protein>
<feature type="region of interest" description="Disordered" evidence="1">
    <location>
        <begin position="96"/>
        <end position="169"/>
    </location>
</feature>
<organism evidence="2 3">
    <name type="scientific">Scylla paramamosain</name>
    <name type="common">Mud crab</name>
    <dbReference type="NCBI Taxonomy" id="85552"/>
    <lineage>
        <taxon>Eukaryota</taxon>
        <taxon>Metazoa</taxon>
        <taxon>Ecdysozoa</taxon>
        <taxon>Arthropoda</taxon>
        <taxon>Crustacea</taxon>
        <taxon>Multicrustacea</taxon>
        <taxon>Malacostraca</taxon>
        <taxon>Eumalacostraca</taxon>
        <taxon>Eucarida</taxon>
        <taxon>Decapoda</taxon>
        <taxon>Pleocyemata</taxon>
        <taxon>Brachyura</taxon>
        <taxon>Eubrachyura</taxon>
        <taxon>Portunoidea</taxon>
        <taxon>Portunidae</taxon>
        <taxon>Portuninae</taxon>
        <taxon>Scylla</taxon>
    </lineage>
</organism>
<comment type="caution">
    <text evidence="2">The sequence shown here is derived from an EMBL/GenBank/DDBJ whole genome shotgun (WGS) entry which is preliminary data.</text>
</comment>
<name>A0AAW0V778_SCYPA</name>
<proteinExistence type="predicted"/>
<dbReference type="EMBL" id="JARAKH010000001">
    <property type="protein sequence ID" value="KAK8407363.1"/>
    <property type="molecule type" value="Genomic_DNA"/>
</dbReference>
<accession>A0AAW0V778</accession>
<dbReference type="Proteomes" id="UP001487740">
    <property type="component" value="Unassembled WGS sequence"/>
</dbReference>
<evidence type="ECO:0000313" key="2">
    <source>
        <dbReference type="EMBL" id="KAK8407363.1"/>
    </source>
</evidence>
<dbReference type="AlphaFoldDB" id="A0AAW0V778"/>
<evidence type="ECO:0000256" key="1">
    <source>
        <dbReference type="SAM" id="MobiDB-lite"/>
    </source>
</evidence>
<keyword evidence="3" id="KW-1185">Reference proteome</keyword>
<sequence>MGEVNCYWIVQLERVGAGECWGERQAGVLHCLASTSLSFIYLCLRIPAARCAVLRQKDGRARVPCRLTLPTRARNFHSYKPASELPDRREFHLWRGVGLPPAQPPAPRPKLARRPPPDQAAGSCHTPPHTPIRSSDIDLEAGATARYPGQGRERQRDAPEGSIRSCFLV</sequence>
<gene>
    <name evidence="2" type="ORF">O3P69_002118</name>
</gene>
<reference evidence="2 3" key="1">
    <citation type="submission" date="2023-03" db="EMBL/GenBank/DDBJ databases">
        <title>High-quality genome of Scylla paramamosain provides insights in environmental adaptation.</title>
        <authorList>
            <person name="Zhang L."/>
        </authorList>
    </citation>
    <scope>NUCLEOTIDE SEQUENCE [LARGE SCALE GENOMIC DNA]</scope>
    <source>
        <strain evidence="2">LZ_2023a</strain>
        <tissue evidence="2">Muscle</tissue>
    </source>
</reference>